<name>A0AAN8X9X6_HALRR</name>
<reference evidence="4 5" key="1">
    <citation type="submission" date="2023-11" db="EMBL/GenBank/DDBJ databases">
        <title>Halocaridina rubra genome assembly.</title>
        <authorList>
            <person name="Smith C."/>
        </authorList>
    </citation>
    <scope>NUCLEOTIDE SEQUENCE [LARGE SCALE GENOMIC DNA]</scope>
    <source>
        <strain evidence="4">EP-1</strain>
        <tissue evidence="4">Whole</tissue>
    </source>
</reference>
<dbReference type="PANTHER" id="PTHR10380:SF173">
    <property type="entry name" value="CUTICULAR PROTEIN 47EF, ISOFORM C-RELATED"/>
    <property type="match status" value="1"/>
</dbReference>
<dbReference type="PANTHER" id="PTHR10380">
    <property type="entry name" value="CUTICLE PROTEIN"/>
    <property type="match status" value="1"/>
</dbReference>
<protein>
    <recommendedName>
        <fullName evidence="6">Cuticle protein 7</fullName>
    </recommendedName>
</protein>
<evidence type="ECO:0000313" key="5">
    <source>
        <dbReference type="Proteomes" id="UP001381693"/>
    </source>
</evidence>
<comment type="caution">
    <text evidence="4">The sequence shown here is derived from an EMBL/GenBank/DDBJ whole genome shotgun (WGS) entry which is preliminary data.</text>
</comment>
<dbReference type="GO" id="GO:0062129">
    <property type="term" value="C:chitin-based extracellular matrix"/>
    <property type="evidence" value="ECO:0007669"/>
    <property type="project" value="TreeGrafter"/>
</dbReference>
<evidence type="ECO:0000256" key="1">
    <source>
        <dbReference type="ARBA" id="ARBA00022460"/>
    </source>
</evidence>
<proteinExistence type="predicted"/>
<dbReference type="Pfam" id="PF00379">
    <property type="entry name" value="Chitin_bind_4"/>
    <property type="match status" value="1"/>
</dbReference>
<accession>A0AAN8X9X6</accession>
<keyword evidence="5" id="KW-1185">Reference proteome</keyword>
<gene>
    <name evidence="4" type="ORF">SK128_018550</name>
</gene>
<evidence type="ECO:0008006" key="6">
    <source>
        <dbReference type="Google" id="ProtNLM"/>
    </source>
</evidence>
<keyword evidence="3" id="KW-0732">Signal</keyword>
<dbReference type="PRINTS" id="PR00947">
    <property type="entry name" value="CUTICLE"/>
</dbReference>
<feature type="chain" id="PRO_5043052004" description="Cuticle protein 7" evidence="3">
    <location>
        <begin position="18"/>
        <end position="145"/>
    </location>
</feature>
<evidence type="ECO:0000313" key="4">
    <source>
        <dbReference type="EMBL" id="KAK7075629.1"/>
    </source>
</evidence>
<feature type="signal peptide" evidence="3">
    <location>
        <begin position="1"/>
        <end position="17"/>
    </location>
</feature>
<dbReference type="GO" id="GO:0008010">
    <property type="term" value="F:structural constituent of chitin-based larval cuticle"/>
    <property type="evidence" value="ECO:0007669"/>
    <property type="project" value="TreeGrafter"/>
</dbReference>
<dbReference type="PROSITE" id="PS51155">
    <property type="entry name" value="CHIT_BIND_RR_2"/>
    <property type="match status" value="1"/>
</dbReference>
<dbReference type="InterPro" id="IPR031311">
    <property type="entry name" value="CHIT_BIND_RR_consensus"/>
</dbReference>
<dbReference type="Proteomes" id="UP001381693">
    <property type="component" value="Unassembled WGS sequence"/>
</dbReference>
<keyword evidence="1 2" id="KW-0193">Cuticle</keyword>
<dbReference type="AlphaFoldDB" id="A0AAN8X9X6"/>
<sequence length="145" mass="16407">MNFALVFAYLLVALASADPEPQFRSFRRAVRPSVYSYWPYNRHARTVYDHRTGPTNGFFSYDFLTENGIQANQVGRPGVRGQSNVVGSYSYPHPDGGVAEVRYVADEFGYRAESPLIPKPPPLPAHAIEQIRTAAEQRARGIRWY</sequence>
<evidence type="ECO:0000256" key="3">
    <source>
        <dbReference type="SAM" id="SignalP"/>
    </source>
</evidence>
<dbReference type="PROSITE" id="PS00233">
    <property type="entry name" value="CHIT_BIND_RR_1"/>
    <property type="match status" value="1"/>
</dbReference>
<dbReference type="EMBL" id="JAXCGZ010010326">
    <property type="protein sequence ID" value="KAK7075629.1"/>
    <property type="molecule type" value="Genomic_DNA"/>
</dbReference>
<dbReference type="InterPro" id="IPR000618">
    <property type="entry name" value="Insect_cuticle"/>
</dbReference>
<dbReference type="InterPro" id="IPR050468">
    <property type="entry name" value="Cuticle_Struct_Prot"/>
</dbReference>
<organism evidence="4 5">
    <name type="scientific">Halocaridina rubra</name>
    <name type="common">Hawaiian red shrimp</name>
    <dbReference type="NCBI Taxonomy" id="373956"/>
    <lineage>
        <taxon>Eukaryota</taxon>
        <taxon>Metazoa</taxon>
        <taxon>Ecdysozoa</taxon>
        <taxon>Arthropoda</taxon>
        <taxon>Crustacea</taxon>
        <taxon>Multicrustacea</taxon>
        <taxon>Malacostraca</taxon>
        <taxon>Eumalacostraca</taxon>
        <taxon>Eucarida</taxon>
        <taxon>Decapoda</taxon>
        <taxon>Pleocyemata</taxon>
        <taxon>Caridea</taxon>
        <taxon>Atyoidea</taxon>
        <taxon>Atyidae</taxon>
        <taxon>Halocaridina</taxon>
    </lineage>
</organism>
<evidence type="ECO:0000256" key="2">
    <source>
        <dbReference type="PROSITE-ProRule" id="PRU00497"/>
    </source>
</evidence>